<reference evidence="1" key="1">
    <citation type="submission" date="2022-02" db="EMBL/GenBank/DDBJ databases">
        <title>Plant Genome Project.</title>
        <authorList>
            <person name="Zhang R.-G."/>
        </authorList>
    </citation>
    <scope>NUCLEOTIDE SEQUENCE</scope>
    <source>
        <strain evidence="1">AT1</strain>
    </source>
</reference>
<name>A0ACC0PUE9_RHOML</name>
<proteinExistence type="predicted"/>
<dbReference type="Proteomes" id="UP001062846">
    <property type="component" value="Chromosome 2"/>
</dbReference>
<comment type="caution">
    <text evidence="1">The sequence shown here is derived from an EMBL/GenBank/DDBJ whole genome shotgun (WGS) entry which is preliminary data.</text>
</comment>
<evidence type="ECO:0000313" key="2">
    <source>
        <dbReference type="Proteomes" id="UP001062846"/>
    </source>
</evidence>
<protein>
    <submittedName>
        <fullName evidence="1">Uncharacterized protein</fullName>
    </submittedName>
</protein>
<accession>A0ACC0PUE9</accession>
<evidence type="ECO:0000313" key="1">
    <source>
        <dbReference type="EMBL" id="KAI8568769.1"/>
    </source>
</evidence>
<keyword evidence="2" id="KW-1185">Reference proteome</keyword>
<organism evidence="1 2">
    <name type="scientific">Rhododendron molle</name>
    <name type="common">Chinese azalea</name>
    <name type="synonym">Azalea mollis</name>
    <dbReference type="NCBI Taxonomy" id="49168"/>
    <lineage>
        <taxon>Eukaryota</taxon>
        <taxon>Viridiplantae</taxon>
        <taxon>Streptophyta</taxon>
        <taxon>Embryophyta</taxon>
        <taxon>Tracheophyta</taxon>
        <taxon>Spermatophyta</taxon>
        <taxon>Magnoliopsida</taxon>
        <taxon>eudicotyledons</taxon>
        <taxon>Gunneridae</taxon>
        <taxon>Pentapetalae</taxon>
        <taxon>asterids</taxon>
        <taxon>Ericales</taxon>
        <taxon>Ericaceae</taxon>
        <taxon>Ericoideae</taxon>
        <taxon>Rhodoreae</taxon>
        <taxon>Rhododendron</taxon>
    </lineage>
</organism>
<dbReference type="EMBL" id="CM046389">
    <property type="protein sequence ID" value="KAI8568769.1"/>
    <property type="molecule type" value="Genomic_DNA"/>
</dbReference>
<gene>
    <name evidence="1" type="ORF">RHMOL_Rhmol02G0225900</name>
</gene>
<sequence length="68" mass="7706">MANVECAVRPPSNNKEAMPNEATVTTICLRLRHFCVMVLYKNVFLVPTPLFKKKVVPLFPKTEQIMAS</sequence>